<name>A0ABN1SX96_9ACTN</name>
<keyword evidence="9" id="KW-1185">Reference proteome</keyword>
<feature type="transmembrane region" description="Helical" evidence="6">
    <location>
        <begin position="419"/>
        <end position="445"/>
    </location>
</feature>
<dbReference type="Gene3D" id="1.20.1250.20">
    <property type="entry name" value="MFS general substrate transporter like domains"/>
    <property type="match status" value="1"/>
</dbReference>
<dbReference type="Proteomes" id="UP001501072">
    <property type="component" value="Unassembled WGS sequence"/>
</dbReference>
<evidence type="ECO:0000259" key="7">
    <source>
        <dbReference type="PROSITE" id="PS50850"/>
    </source>
</evidence>
<feature type="transmembrane region" description="Helical" evidence="6">
    <location>
        <begin position="25"/>
        <end position="49"/>
    </location>
</feature>
<evidence type="ECO:0000256" key="3">
    <source>
        <dbReference type="ARBA" id="ARBA00022989"/>
    </source>
</evidence>
<feature type="domain" description="Major facilitator superfamily (MFS) profile" evidence="7">
    <location>
        <begin position="27"/>
        <end position="476"/>
    </location>
</feature>
<evidence type="ECO:0000256" key="2">
    <source>
        <dbReference type="ARBA" id="ARBA00022692"/>
    </source>
</evidence>
<dbReference type="InterPro" id="IPR011701">
    <property type="entry name" value="MFS"/>
</dbReference>
<sequence length="493" mass="50596">MVRATSTETRREKTAEQEGRSRRRWAVLGVLGVASFFDGLDANIVAVSLPSIQRDLGTGFATAQWAVAGYSLATAVLLITGGRLGDLHGTKRVFLAGLGGFTLFSGVCALAVTAEMLVAGRVGQGAMAALMLPQAMAVTKRHFQPQEWGLASAVTGVAITAGSIGGPVVGGFLTDLDLFGTGWRAVFWINVPVGAVTLVCGARVLSEGRARRRPMLDLPSTALVTAASLGLMYPLVQGREHGWPSWTPVMLAVAAGLWLLFAVRQRRCAVKGREPLVPPSLFRLPSFTAGLVTALLTFAGATSFTFVLTYYLQFGAAWSPTRTALAVAAVPLGIAAVFQLTWKYGPHRPRLFVASGALAMSGGTLAAMALARSAGTEPGLLPVMAAAFVTGVGTGLCTPVLTAVLLGTLPPHDAGAGAGVIYATTQFGSAAGIAAIGAVFFGVLAKTAAAKDAYADAMGAALWCVLGVFLLVAAMSGCLPRRGGTAGGPVAPL</sequence>
<feature type="transmembrane region" description="Helical" evidence="6">
    <location>
        <begin position="118"/>
        <end position="138"/>
    </location>
</feature>
<evidence type="ECO:0000256" key="4">
    <source>
        <dbReference type="ARBA" id="ARBA00023136"/>
    </source>
</evidence>
<feature type="transmembrane region" description="Helical" evidence="6">
    <location>
        <begin position="324"/>
        <end position="342"/>
    </location>
</feature>
<evidence type="ECO:0000313" key="9">
    <source>
        <dbReference type="Proteomes" id="UP001501072"/>
    </source>
</evidence>
<dbReference type="RefSeq" id="WP_346072555.1">
    <property type="nucleotide sequence ID" value="NZ_BAAAHU010000013.1"/>
</dbReference>
<feature type="transmembrane region" description="Helical" evidence="6">
    <location>
        <begin position="218"/>
        <end position="236"/>
    </location>
</feature>
<feature type="transmembrane region" description="Helical" evidence="6">
    <location>
        <begin position="185"/>
        <end position="206"/>
    </location>
</feature>
<dbReference type="Gene3D" id="1.20.1720.10">
    <property type="entry name" value="Multidrug resistance protein D"/>
    <property type="match status" value="1"/>
</dbReference>
<dbReference type="EMBL" id="BAAAHU010000013">
    <property type="protein sequence ID" value="GAA1007463.1"/>
    <property type="molecule type" value="Genomic_DNA"/>
</dbReference>
<accession>A0ABN1SX96</accession>
<feature type="transmembrane region" description="Helical" evidence="6">
    <location>
        <begin position="284"/>
        <end position="312"/>
    </location>
</feature>
<feature type="transmembrane region" description="Helical" evidence="6">
    <location>
        <begin position="150"/>
        <end position="173"/>
    </location>
</feature>
<feature type="transmembrane region" description="Helical" evidence="6">
    <location>
        <begin position="351"/>
        <end position="371"/>
    </location>
</feature>
<gene>
    <name evidence="8" type="ORF">GCM10009564_17430</name>
</gene>
<keyword evidence="5" id="KW-0046">Antibiotic resistance</keyword>
<dbReference type="PROSITE" id="PS50850">
    <property type="entry name" value="MFS"/>
    <property type="match status" value="1"/>
</dbReference>
<comment type="caution">
    <text evidence="8">The sequence shown here is derived from an EMBL/GenBank/DDBJ whole genome shotgun (WGS) entry which is preliminary data.</text>
</comment>
<dbReference type="PANTHER" id="PTHR42718:SF39">
    <property type="entry name" value="ACTINORHODIN TRANSPORTER-RELATED"/>
    <property type="match status" value="1"/>
</dbReference>
<evidence type="ECO:0000313" key="8">
    <source>
        <dbReference type="EMBL" id="GAA1007463.1"/>
    </source>
</evidence>
<reference evidence="8 9" key="1">
    <citation type="journal article" date="2019" name="Int. J. Syst. Evol. Microbiol.">
        <title>The Global Catalogue of Microorganisms (GCM) 10K type strain sequencing project: providing services to taxonomists for standard genome sequencing and annotation.</title>
        <authorList>
            <consortium name="The Broad Institute Genomics Platform"/>
            <consortium name="The Broad Institute Genome Sequencing Center for Infectious Disease"/>
            <person name="Wu L."/>
            <person name="Ma J."/>
        </authorList>
    </citation>
    <scope>NUCLEOTIDE SEQUENCE [LARGE SCALE GENOMIC DNA]</scope>
    <source>
        <strain evidence="8 9">JCM 11269</strain>
    </source>
</reference>
<dbReference type="InterPro" id="IPR036259">
    <property type="entry name" value="MFS_trans_sf"/>
</dbReference>
<feature type="transmembrane region" description="Helical" evidence="6">
    <location>
        <begin position="383"/>
        <end position="407"/>
    </location>
</feature>
<dbReference type="Pfam" id="PF07690">
    <property type="entry name" value="MFS_1"/>
    <property type="match status" value="1"/>
</dbReference>
<keyword evidence="3 6" id="KW-1133">Transmembrane helix</keyword>
<keyword evidence="4 6" id="KW-0472">Membrane</keyword>
<dbReference type="InterPro" id="IPR020846">
    <property type="entry name" value="MFS_dom"/>
</dbReference>
<evidence type="ECO:0000256" key="5">
    <source>
        <dbReference type="ARBA" id="ARBA00023251"/>
    </source>
</evidence>
<protein>
    <submittedName>
        <fullName evidence="8">MFS transporter</fullName>
    </submittedName>
</protein>
<dbReference type="PANTHER" id="PTHR42718">
    <property type="entry name" value="MAJOR FACILITATOR SUPERFAMILY MULTIDRUG TRANSPORTER MFSC"/>
    <property type="match status" value="1"/>
</dbReference>
<feature type="transmembrane region" description="Helical" evidence="6">
    <location>
        <begin position="93"/>
        <end position="112"/>
    </location>
</feature>
<dbReference type="PRINTS" id="PR01036">
    <property type="entry name" value="TCRTETB"/>
</dbReference>
<proteinExistence type="predicted"/>
<evidence type="ECO:0000256" key="1">
    <source>
        <dbReference type="ARBA" id="ARBA00004651"/>
    </source>
</evidence>
<feature type="transmembrane region" description="Helical" evidence="6">
    <location>
        <begin position="242"/>
        <end position="263"/>
    </location>
</feature>
<organism evidence="8 9">
    <name type="scientific">Streptomyces thermogriseus</name>
    <dbReference type="NCBI Taxonomy" id="75292"/>
    <lineage>
        <taxon>Bacteria</taxon>
        <taxon>Bacillati</taxon>
        <taxon>Actinomycetota</taxon>
        <taxon>Actinomycetes</taxon>
        <taxon>Kitasatosporales</taxon>
        <taxon>Streptomycetaceae</taxon>
        <taxon>Streptomyces</taxon>
    </lineage>
</organism>
<evidence type="ECO:0000256" key="6">
    <source>
        <dbReference type="SAM" id="Phobius"/>
    </source>
</evidence>
<keyword evidence="2 6" id="KW-0812">Transmembrane</keyword>
<dbReference type="CDD" id="cd17321">
    <property type="entry name" value="MFS_MMR_MDR_like"/>
    <property type="match status" value="1"/>
</dbReference>
<comment type="subcellular location">
    <subcellularLocation>
        <location evidence="1">Cell membrane</location>
        <topology evidence="1">Multi-pass membrane protein</topology>
    </subcellularLocation>
</comment>
<feature type="transmembrane region" description="Helical" evidence="6">
    <location>
        <begin position="457"/>
        <end position="479"/>
    </location>
</feature>
<dbReference type="SUPFAM" id="SSF103473">
    <property type="entry name" value="MFS general substrate transporter"/>
    <property type="match status" value="1"/>
</dbReference>
<feature type="transmembrane region" description="Helical" evidence="6">
    <location>
        <begin position="61"/>
        <end position="81"/>
    </location>
</feature>